<keyword evidence="1" id="KW-0175">Coiled coil</keyword>
<sequence length="371" mass="43120">MKVANNKSTKKQTLKTSANHVSILPANVENPKPLPKVYEKPTGEIKGSKQYKRFSLKAKVLKTLQLSDIAMTCRELNDTIAYKGSYSSFRVQLSKYIGKGYITPISHQTPRKYELTKYGRMNAKDVYFSVKDKQRRAQEKAIVAYQGLLKDDERFMAGVERFAAGEYTKTPEIEYVEVLSPTISHEYPPDPSKVNEINQINPINPISQIKQLQQQVQELKNNNHKLKFALSNTISLAKEKINKDLQEEKDEKAQVKKSTEQERINKRKDLLHKYIKFNGKIKRYYCDPLPSLFFREWNYRVVLLMNSKLFSEGSYDIVSEQEFKREAARGHVKRELTAKEVKEYRIIPVKSMAQGIEVQSRKTGDRKMLYY</sequence>
<proteinExistence type="predicted"/>
<feature type="coiled-coil region" evidence="1">
    <location>
        <begin position="209"/>
        <end position="262"/>
    </location>
</feature>
<gene>
    <name evidence="2" type="ORF">J2750_000057</name>
</gene>
<organism evidence="2 3">
    <name type="scientific">Methanococcoides alaskense</name>
    <dbReference type="NCBI Taxonomy" id="325778"/>
    <lineage>
        <taxon>Archaea</taxon>
        <taxon>Methanobacteriati</taxon>
        <taxon>Methanobacteriota</taxon>
        <taxon>Stenosarchaea group</taxon>
        <taxon>Methanomicrobia</taxon>
        <taxon>Methanosarcinales</taxon>
        <taxon>Methanosarcinaceae</taxon>
        <taxon>Methanococcoides</taxon>
    </lineage>
</organism>
<dbReference type="AlphaFoldDB" id="A0AA90TX11"/>
<reference evidence="2 3" key="1">
    <citation type="submission" date="2023-07" db="EMBL/GenBank/DDBJ databases">
        <title>Genomic Encyclopedia of Type Strains, Phase IV (KMG-IV): sequencing the most valuable type-strain genomes for metagenomic binning, comparative biology and taxonomic classification.</title>
        <authorList>
            <person name="Goeker M."/>
        </authorList>
    </citation>
    <scope>NUCLEOTIDE SEQUENCE [LARGE SCALE GENOMIC DNA]</scope>
    <source>
        <strain evidence="2 3">DSM 17273</strain>
    </source>
</reference>
<dbReference type="EMBL" id="JAVDQI010000001">
    <property type="protein sequence ID" value="MDR6221625.1"/>
    <property type="molecule type" value="Genomic_DNA"/>
</dbReference>
<evidence type="ECO:0000313" key="2">
    <source>
        <dbReference type="EMBL" id="MDR6221625.1"/>
    </source>
</evidence>
<name>A0AA90TX11_9EURY</name>
<dbReference type="RefSeq" id="WP_270096557.1">
    <property type="nucleotide sequence ID" value="NZ_JAQFFK010000003.1"/>
</dbReference>
<evidence type="ECO:0000313" key="3">
    <source>
        <dbReference type="Proteomes" id="UP001185015"/>
    </source>
</evidence>
<accession>A0AA90TX11</accession>
<keyword evidence="3" id="KW-1185">Reference proteome</keyword>
<dbReference type="Proteomes" id="UP001185015">
    <property type="component" value="Unassembled WGS sequence"/>
</dbReference>
<comment type="caution">
    <text evidence="2">The sequence shown here is derived from an EMBL/GenBank/DDBJ whole genome shotgun (WGS) entry which is preliminary data.</text>
</comment>
<protein>
    <submittedName>
        <fullName evidence="2">Regulator of replication initiation timing</fullName>
    </submittedName>
</protein>
<evidence type="ECO:0000256" key="1">
    <source>
        <dbReference type="SAM" id="Coils"/>
    </source>
</evidence>